<dbReference type="AlphaFoldDB" id="A0A1I8JPL8"/>
<dbReference type="Proteomes" id="UP000095280">
    <property type="component" value="Unplaced"/>
</dbReference>
<dbReference type="SUPFAM" id="SSF53474">
    <property type="entry name" value="alpha/beta-Hydrolases"/>
    <property type="match status" value="1"/>
</dbReference>
<keyword evidence="2" id="KW-1185">Reference proteome</keyword>
<protein>
    <submittedName>
        <fullName evidence="3">PIG-P domain-containing protein</fullName>
    </submittedName>
</protein>
<dbReference type="GO" id="GO:0016020">
    <property type="term" value="C:membrane"/>
    <property type="evidence" value="ECO:0007669"/>
    <property type="project" value="GOC"/>
</dbReference>
<sequence length="221" mass="24267">MPLVKTSVNHPLGMNTARAAALSPMRGLQQQLLASPVRAPILAIVGALESPEFTRQSRELCDLLRRHGRQADVNIVPERDHFDIIELLADPADPLSQRILAFIRSGGPHHQNPPEHYPGPLPERAVYGFALHLAAWFGFAAYLVWAVLPEAWLRACGFTYLPEPYALYEFSVGFVAWRACRPLESVDHVTDRLCRATSSAPGGSLPIVADIDASDACWAAL</sequence>
<dbReference type="GO" id="GO:0005783">
    <property type="term" value="C:endoplasmic reticulum"/>
    <property type="evidence" value="ECO:0007669"/>
    <property type="project" value="TreeGrafter"/>
</dbReference>
<organism evidence="2 3">
    <name type="scientific">Macrostomum lignano</name>
    <dbReference type="NCBI Taxonomy" id="282301"/>
    <lineage>
        <taxon>Eukaryota</taxon>
        <taxon>Metazoa</taxon>
        <taxon>Spiralia</taxon>
        <taxon>Lophotrochozoa</taxon>
        <taxon>Platyhelminthes</taxon>
        <taxon>Rhabditophora</taxon>
        <taxon>Macrostomorpha</taxon>
        <taxon>Macrostomida</taxon>
        <taxon>Macrostomidae</taxon>
        <taxon>Macrostomum</taxon>
    </lineage>
</organism>
<dbReference type="InterPro" id="IPR029058">
    <property type="entry name" value="AB_hydrolase_fold"/>
</dbReference>
<evidence type="ECO:0000313" key="2">
    <source>
        <dbReference type="Proteomes" id="UP000095280"/>
    </source>
</evidence>
<dbReference type="InterPro" id="IPR052263">
    <property type="entry name" value="GPI_Anchor_Biosynth"/>
</dbReference>
<dbReference type="PANTHER" id="PTHR46346:SF1">
    <property type="entry name" value="PHOSPHATIDYLINOSITOL N-ACETYLGLUCOSAMINYLTRANSFERASE SUBUNIT P"/>
    <property type="match status" value="1"/>
</dbReference>
<feature type="transmembrane region" description="Helical" evidence="1">
    <location>
        <begin position="125"/>
        <end position="148"/>
    </location>
</feature>
<keyword evidence="1" id="KW-0812">Transmembrane</keyword>
<keyword evidence="1" id="KW-0472">Membrane</keyword>
<reference evidence="3" key="1">
    <citation type="submission" date="2016-11" db="UniProtKB">
        <authorList>
            <consortium name="WormBaseParasite"/>
        </authorList>
    </citation>
    <scope>IDENTIFICATION</scope>
</reference>
<dbReference type="PANTHER" id="PTHR46346">
    <property type="entry name" value="PHOSPHATIDYLINOSITOL N-ACETYLGLUCOSAMINYLTRANSFERASE SUBUNIT P"/>
    <property type="match status" value="1"/>
</dbReference>
<proteinExistence type="predicted"/>
<evidence type="ECO:0000256" key="1">
    <source>
        <dbReference type="SAM" id="Phobius"/>
    </source>
</evidence>
<dbReference type="WBParaSite" id="snap_masked-unitig_28094-processed-gene-0.1-mRNA-1">
    <property type="protein sequence ID" value="snap_masked-unitig_28094-processed-gene-0.1-mRNA-1"/>
    <property type="gene ID" value="snap_masked-unitig_28094-processed-gene-0.1"/>
</dbReference>
<evidence type="ECO:0000313" key="3">
    <source>
        <dbReference type="WBParaSite" id="snap_masked-unitig_28094-processed-gene-0.1-mRNA-1"/>
    </source>
</evidence>
<dbReference type="GO" id="GO:0006506">
    <property type="term" value="P:GPI anchor biosynthetic process"/>
    <property type="evidence" value="ECO:0007669"/>
    <property type="project" value="TreeGrafter"/>
</dbReference>
<accession>A0A1I8JPL8</accession>
<name>A0A1I8JPL8_9PLAT</name>
<keyword evidence="1" id="KW-1133">Transmembrane helix</keyword>
<dbReference type="Gene3D" id="3.40.50.1820">
    <property type="entry name" value="alpha/beta hydrolase"/>
    <property type="match status" value="1"/>
</dbReference>